<dbReference type="AlphaFoldDB" id="A0A4V1X8N4"/>
<name>A0A4V1X8N4_9PEZI</name>
<dbReference type="STRING" id="155417.A0A4V1X8N4"/>
<keyword evidence="1" id="KW-1133">Transmembrane helix</keyword>
<feature type="transmembrane region" description="Helical" evidence="1">
    <location>
        <begin position="305"/>
        <end position="330"/>
    </location>
</feature>
<feature type="transmembrane region" description="Helical" evidence="1">
    <location>
        <begin position="121"/>
        <end position="142"/>
    </location>
</feature>
<evidence type="ECO:0000313" key="3">
    <source>
        <dbReference type="Proteomes" id="UP000293360"/>
    </source>
</evidence>
<sequence>MLRQVAGVEAQGATIVCNGEVVERLTLQADIAGPGAIIAFTMEAVLVTTYILLLRFPIFNSSHRVSSVRRRFLDSARGSLHDMFLAAVLLAVGVLIAAALGQSQKLSDPATADHPVAEAGSAVLLLVTTFCINPVLLLYVLLGCGGYRRRWLTRGITFVTWMVWVLSQTLRIFRSRAWRDGLGFAPDATIGELIQWDDRNHKYPGCTYGLQEGRGSPILLWICFWVTLILPALYSVYILITSVMALSGFGIKYGGHLSRPRWRLFERVVSGAMMFFSFVGMWDSLGILLYIHVQTLGISWDLGQILALGTWVPVLFEFIYILILGIPSVLEIRVPQNQIQANGPEMMKVYHGRNEETRGLTTRSPDAISLSESSTWTWPAASP</sequence>
<feature type="transmembrane region" description="Helical" evidence="1">
    <location>
        <begin position="272"/>
        <end position="293"/>
    </location>
</feature>
<dbReference type="OrthoDB" id="4582561at2759"/>
<evidence type="ECO:0000313" key="2">
    <source>
        <dbReference type="EMBL" id="RYO75038.1"/>
    </source>
</evidence>
<comment type="caution">
    <text evidence="2">The sequence shown here is derived from an EMBL/GenBank/DDBJ whole genome shotgun (WGS) entry which is preliminary data.</text>
</comment>
<accession>A0A4V1X8N4</accession>
<feature type="transmembrane region" description="Helical" evidence="1">
    <location>
        <begin position="79"/>
        <end position="101"/>
    </location>
</feature>
<dbReference type="EMBL" id="QJNU01001572">
    <property type="protein sequence ID" value="RYO75038.1"/>
    <property type="molecule type" value="Genomic_DNA"/>
</dbReference>
<reference evidence="2 3" key="1">
    <citation type="submission" date="2018-06" db="EMBL/GenBank/DDBJ databases">
        <title>Complete Genomes of Monosporascus.</title>
        <authorList>
            <person name="Robinson A.J."/>
            <person name="Natvig D.O."/>
        </authorList>
    </citation>
    <scope>NUCLEOTIDE SEQUENCE [LARGE SCALE GENOMIC DNA]</scope>
    <source>
        <strain evidence="2 3">CBS 110550</strain>
    </source>
</reference>
<keyword evidence="1" id="KW-0812">Transmembrane</keyword>
<protein>
    <submittedName>
        <fullName evidence="2">Uncharacterized protein</fullName>
    </submittedName>
</protein>
<feature type="transmembrane region" description="Helical" evidence="1">
    <location>
        <begin position="36"/>
        <end position="58"/>
    </location>
</feature>
<evidence type="ECO:0000256" key="1">
    <source>
        <dbReference type="SAM" id="Phobius"/>
    </source>
</evidence>
<keyword evidence="3" id="KW-1185">Reference proteome</keyword>
<feature type="transmembrane region" description="Helical" evidence="1">
    <location>
        <begin position="151"/>
        <end position="173"/>
    </location>
</feature>
<feature type="transmembrane region" description="Helical" evidence="1">
    <location>
        <begin position="218"/>
        <end position="251"/>
    </location>
</feature>
<keyword evidence="1" id="KW-0472">Membrane</keyword>
<dbReference type="Proteomes" id="UP000293360">
    <property type="component" value="Unassembled WGS sequence"/>
</dbReference>
<proteinExistence type="predicted"/>
<organism evidence="2 3">
    <name type="scientific">Monosporascus ibericus</name>
    <dbReference type="NCBI Taxonomy" id="155417"/>
    <lineage>
        <taxon>Eukaryota</taxon>
        <taxon>Fungi</taxon>
        <taxon>Dikarya</taxon>
        <taxon>Ascomycota</taxon>
        <taxon>Pezizomycotina</taxon>
        <taxon>Sordariomycetes</taxon>
        <taxon>Xylariomycetidae</taxon>
        <taxon>Xylariales</taxon>
        <taxon>Xylariales incertae sedis</taxon>
        <taxon>Monosporascus</taxon>
    </lineage>
</organism>
<gene>
    <name evidence="2" type="ORF">DL764_010610</name>
</gene>